<evidence type="ECO:0000256" key="4">
    <source>
        <dbReference type="PROSITE-ProRule" id="PRU00282"/>
    </source>
</evidence>
<dbReference type="SUPFAM" id="SSF103506">
    <property type="entry name" value="Mitochondrial carrier"/>
    <property type="match status" value="1"/>
</dbReference>
<dbReference type="Gene3D" id="3.10.129.10">
    <property type="entry name" value="Hotdog Thioesterase"/>
    <property type="match status" value="1"/>
</dbReference>
<dbReference type="EMBL" id="LNFO01004495">
    <property type="protein sequence ID" value="KUF80953.1"/>
    <property type="molecule type" value="Genomic_DNA"/>
</dbReference>
<feature type="domain" description="Peroxisomal multifunctional enzyme type 2-like N-terminal" evidence="7">
    <location>
        <begin position="19"/>
        <end position="151"/>
    </location>
</feature>
<dbReference type="Proteomes" id="UP000052943">
    <property type="component" value="Unassembled WGS sequence"/>
</dbReference>
<dbReference type="PROSITE" id="PS50920">
    <property type="entry name" value="SOLCAR"/>
    <property type="match status" value="2"/>
</dbReference>
<dbReference type="CDD" id="cd03448">
    <property type="entry name" value="HDE_HSD"/>
    <property type="match status" value="1"/>
</dbReference>
<proteinExistence type="inferred from homology"/>
<feature type="domain" description="MaoC-like" evidence="6">
    <location>
        <begin position="168"/>
        <end position="280"/>
    </location>
</feature>
<name>A0A0W8CA39_PHYNI</name>
<evidence type="ECO:0000256" key="3">
    <source>
        <dbReference type="ARBA" id="ARBA00023136"/>
    </source>
</evidence>
<gene>
    <name evidence="8" type="ORF">AM587_10015364</name>
</gene>
<dbReference type="Pfam" id="PF00153">
    <property type="entry name" value="Mito_carr"/>
    <property type="match status" value="2"/>
</dbReference>
<evidence type="ECO:0000256" key="2">
    <source>
        <dbReference type="ARBA" id="ARBA00022692"/>
    </source>
</evidence>
<dbReference type="InterPro" id="IPR018108">
    <property type="entry name" value="MCP_transmembrane"/>
</dbReference>
<dbReference type="Gene3D" id="1.50.40.10">
    <property type="entry name" value="Mitochondrial carrier domain"/>
    <property type="match status" value="1"/>
</dbReference>
<dbReference type="STRING" id="4790.A0A0W8CA39"/>
<evidence type="ECO:0000313" key="9">
    <source>
        <dbReference type="Proteomes" id="UP000052943"/>
    </source>
</evidence>
<evidence type="ECO:0000259" key="7">
    <source>
        <dbReference type="Pfam" id="PF22622"/>
    </source>
</evidence>
<feature type="repeat" description="Solcar" evidence="4">
    <location>
        <begin position="329"/>
        <end position="419"/>
    </location>
</feature>
<dbReference type="OrthoDB" id="60204at2759"/>
<dbReference type="PANTHER" id="PTHR13078:SF56">
    <property type="entry name" value="PEROXISOMAL MULTIFUNCTIONAL ENZYME TYPE 2"/>
    <property type="match status" value="1"/>
</dbReference>
<comment type="similarity">
    <text evidence="5">Belongs to the mitochondrial carrier (TC 2.A.29) family.</text>
</comment>
<comment type="subcellular location">
    <subcellularLocation>
        <location evidence="1">Membrane</location>
        <topology evidence="1">Multi-pass membrane protein</topology>
    </subcellularLocation>
</comment>
<evidence type="ECO:0000259" key="6">
    <source>
        <dbReference type="Pfam" id="PF01575"/>
    </source>
</evidence>
<dbReference type="InterPro" id="IPR054357">
    <property type="entry name" value="MFE-2_N"/>
</dbReference>
<dbReference type="AlphaFoldDB" id="A0A0W8CA39"/>
<dbReference type="Pfam" id="PF01575">
    <property type="entry name" value="MaoC_dehydratas"/>
    <property type="match status" value="1"/>
</dbReference>
<accession>A0A0W8CA39</accession>
<dbReference type="InterPro" id="IPR023395">
    <property type="entry name" value="MCP_dom_sf"/>
</dbReference>
<keyword evidence="5" id="KW-0813">Transport</keyword>
<dbReference type="InterPro" id="IPR029069">
    <property type="entry name" value="HotDog_dom_sf"/>
</dbReference>
<evidence type="ECO:0000256" key="1">
    <source>
        <dbReference type="ARBA" id="ARBA00004141"/>
    </source>
</evidence>
<evidence type="ECO:0000313" key="8">
    <source>
        <dbReference type="EMBL" id="KUF80953.1"/>
    </source>
</evidence>
<dbReference type="InterPro" id="IPR002539">
    <property type="entry name" value="MaoC-like_dom"/>
</dbReference>
<dbReference type="PANTHER" id="PTHR13078">
    <property type="entry name" value="PEROXISOMAL MULTIFUNCTIONAL ENZYME TYPE 2-RELATED"/>
    <property type="match status" value="1"/>
</dbReference>
<reference evidence="8 9" key="1">
    <citation type="submission" date="2015-11" db="EMBL/GenBank/DDBJ databases">
        <title>Genomes and virulence difference between two physiological races of Phytophthora nicotianae.</title>
        <authorList>
            <person name="Liu H."/>
            <person name="Ma X."/>
            <person name="Yu H."/>
            <person name="Fang D."/>
            <person name="Li Y."/>
            <person name="Wang X."/>
            <person name="Wang W."/>
            <person name="Dong Y."/>
            <person name="Xiao B."/>
        </authorList>
    </citation>
    <scope>NUCLEOTIDE SEQUENCE [LARGE SCALE GENOMIC DNA]</scope>
    <source>
        <strain evidence="9">race 0</strain>
    </source>
</reference>
<sequence>MSVNVDKILSSPEATYTATYNQRDLLLYAVGIGESSLQFTYEFDDKFAAFPLYPVCLPFKGQSQDVVPFPPETISAAPDGMPSFNPAMILHGEQSVEILRPLDPSGGKLTGKTKVISFYDKGKGTLMETQTQFEDANGPVAKLISGSFIRGLTGYEGKGRKLPARVQIPKRQPDFYDEFKTSPHQAQVYRLSGDYNSLHIDPEIAKSVGFKQPILHGLCSMGVASRALYKQFCGGDVARFKSIRVRFSSPCFPGETIQTRMWQERNDKVLFQAVVKERGVVIVDGGEFVYATDASSRLQGVYKAIIFTTSSTLRNDVLPHISLLQPVLTPTVVSLTAGAIAGGVNAFLVAPVELVRNRLQVQYDSQPETRKYRGAYHCVTQVVRTEGITAMWKGLTTTVIRDSLGVAFYFLGYDFAKKRLAESGKLGEMATLLTAGAFGGVSFWAVALPFDTIKSLIQADGKTGKYTGLASSTARLVREEGVMQLFRGWQAAFSRGIPSAAITFWTFERATKLLDEM</sequence>
<dbReference type="SUPFAM" id="SSF54637">
    <property type="entry name" value="Thioesterase/thiol ester dehydrase-isomerase"/>
    <property type="match status" value="2"/>
</dbReference>
<dbReference type="GO" id="GO:0003857">
    <property type="term" value="F:(3S)-3-hydroxyacyl-CoA dehydrogenase (NAD+) activity"/>
    <property type="evidence" value="ECO:0007669"/>
    <property type="project" value="TreeGrafter"/>
</dbReference>
<evidence type="ECO:0000256" key="5">
    <source>
        <dbReference type="RuleBase" id="RU000488"/>
    </source>
</evidence>
<comment type="caution">
    <text evidence="8">The sequence shown here is derived from an EMBL/GenBank/DDBJ whole genome shotgun (WGS) entry which is preliminary data.</text>
</comment>
<keyword evidence="2 4" id="KW-0812">Transmembrane</keyword>
<dbReference type="Pfam" id="PF22622">
    <property type="entry name" value="MFE-2_hydrat-2_N"/>
    <property type="match status" value="1"/>
</dbReference>
<dbReference type="GO" id="GO:0005777">
    <property type="term" value="C:peroxisome"/>
    <property type="evidence" value="ECO:0007669"/>
    <property type="project" value="TreeGrafter"/>
</dbReference>
<protein>
    <submittedName>
        <fullName evidence="8">Enoyl-CoA hydratase 2</fullName>
    </submittedName>
</protein>
<feature type="repeat" description="Solcar" evidence="4">
    <location>
        <begin position="427"/>
        <end position="513"/>
    </location>
</feature>
<organism evidence="8 9">
    <name type="scientific">Phytophthora nicotianae</name>
    <name type="common">Potato buckeye rot agent</name>
    <name type="synonym">Phytophthora parasitica</name>
    <dbReference type="NCBI Taxonomy" id="4792"/>
    <lineage>
        <taxon>Eukaryota</taxon>
        <taxon>Sar</taxon>
        <taxon>Stramenopiles</taxon>
        <taxon>Oomycota</taxon>
        <taxon>Peronosporomycetes</taxon>
        <taxon>Peronosporales</taxon>
        <taxon>Peronosporaceae</taxon>
        <taxon>Phytophthora</taxon>
    </lineage>
</organism>
<dbReference type="GO" id="GO:0044594">
    <property type="term" value="F:17-beta-hydroxysteroid dehydrogenase (NAD+) activity"/>
    <property type="evidence" value="ECO:0007669"/>
    <property type="project" value="TreeGrafter"/>
</dbReference>
<dbReference type="GO" id="GO:0016020">
    <property type="term" value="C:membrane"/>
    <property type="evidence" value="ECO:0007669"/>
    <property type="project" value="UniProtKB-SubCell"/>
</dbReference>
<dbReference type="GO" id="GO:0006635">
    <property type="term" value="P:fatty acid beta-oxidation"/>
    <property type="evidence" value="ECO:0007669"/>
    <property type="project" value="TreeGrafter"/>
</dbReference>
<keyword evidence="3 4" id="KW-0472">Membrane</keyword>
<dbReference type="GO" id="GO:0004300">
    <property type="term" value="F:enoyl-CoA hydratase activity"/>
    <property type="evidence" value="ECO:0007669"/>
    <property type="project" value="TreeGrafter"/>
</dbReference>